<comment type="caution">
    <text evidence="1">The sequence shown here is derived from an EMBL/GenBank/DDBJ whole genome shotgun (WGS) entry which is preliminary data.</text>
</comment>
<dbReference type="InterPro" id="IPR038666">
    <property type="entry name" value="SSP1_head-tail_sf"/>
</dbReference>
<dbReference type="Proteomes" id="UP000572984">
    <property type="component" value="Unassembled WGS sequence"/>
</dbReference>
<gene>
    <name evidence="1" type="ORF">H0S73_16760</name>
</gene>
<dbReference type="Pfam" id="PF05521">
    <property type="entry name" value="Phage_HCP"/>
    <property type="match status" value="1"/>
</dbReference>
<reference evidence="1 2" key="1">
    <citation type="submission" date="2020-07" db="EMBL/GenBank/DDBJ databases">
        <title>Draft genome and description of Microvirga mediterraneensis Marseille-Q2068 sp. nov.</title>
        <authorList>
            <person name="Boxberger M."/>
        </authorList>
    </citation>
    <scope>NUCLEOTIDE SEQUENCE [LARGE SCALE GENOMIC DNA]</scope>
    <source>
        <strain evidence="1 2">Marseille-Q2068</strain>
    </source>
</reference>
<organism evidence="1 2">
    <name type="scientific">Microvirga mediterraneensis</name>
    <dbReference type="NCBI Taxonomy" id="2754695"/>
    <lineage>
        <taxon>Bacteria</taxon>
        <taxon>Pseudomonadati</taxon>
        <taxon>Pseudomonadota</taxon>
        <taxon>Alphaproteobacteria</taxon>
        <taxon>Hyphomicrobiales</taxon>
        <taxon>Methylobacteriaceae</taxon>
        <taxon>Microvirga</taxon>
    </lineage>
</organism>
<accession>A0A838BPU2</accession>
<dbReference type="RefSeq" id="WP_181053215.1">
    <property type="nucleotide sequence ID" value="NZ_JACDXJ010000001.1"/>
</dbReference>
<evidence type="ECO:0000313" key="1">
    <source>
        <dbReference type="EMBL" id="MBA1157764.1"/>
    </source>
</evidence>
<name>A0A838BPU2_9HYPH</name>
<keyword evidence="2" id="KW-1185">Reference proteome</keyword>
<dbReference type="AlphaFoldDB" id="A0A838BPU2"/>
<dbReference type="Gene3D" id="2.40.10.270">
    <property type="entry name" value="Bacteriophage SPP1 head-tail adaptor protein"/>
    <property type="match status" value="1"/>
</dbReference>
<dbReference type="EMBL" id="JACDXJ010000001">
    <property type="protein sequence ID" value="MBA1157764.1"/>
    <property type="molecule type" value="Genomic_DNA"/>
</dbReference>
<evidence type="ECO:0000313" key="2">
    <source>
        <dbReference type="Proteomes" id="UP000572984"/>
    </source>
</evidence>
<sequence>MPVLAGQLRDRLTFEARSVIDDGYGNEVSGPWAAQFTVAARVTTSPGRETVTAQRLAGVNPVDVWVRWSEQTKNIRTEWRAVDARDPERVFAILSVTDPEEYRRQFRLLSCTLGGVS</sequence>
<dbReference type="InterPro" id="IPR008767">
    <property type="entry name" value="Phage_SPP1_head-tail_adaptor"/>
</dbReference>
<protein>
    <submittedName>
        <fullName evidence="1">Head-tail adaptor protein</fullName>
    </submittedName>
</protein>
<proteinExistence type="predicted"/>